<evidence type="ECO:0000256" key="2">
    <source>
        <dbReference type="ARBA" id="ARBA00023015"/>
    </source>
</evidence>
<dbReference type="CDD" id="cd07377">
    <property type="entry name" value="WHTH_GntR"/>
    <property type="match status" value="1"/>
</dbReference>
<dbReference type="PANTHER" id="PTHR46577">
    <property type="entry name" value="HTH-TYPE TRANSCRIPTIONAL REGULATORY PROTEIN GABR"/>
    <property type="match status" value="1"/>
</dbReference>
<keyword evidence="1" id="KW-0663">Pyridoxal phosphate</keyword>
<keyword evidence="2" id="KW-0805">Transcription regulation</keyword>
<keyword evidence="3" id="KW-0238">DNA-binding</keyword>
<dbReference type="InterPro" id="IPR036390">
    <property type="entry name" value="WH_DNA-bd_sf"/>
</dbReference>
<evidence type="ECO:0000256" key="1">
    <source>
        <dbReference type="ARBA" id="ARBA00022898"/>
    </source>
</evidence>
<keyword evidence="7" id="KW-1185">Reference proteome</keyword>
<dbReference type="InterPro" id="IPR000524">
    <property type="entry name" value="Tscrpt_reg_HTH_GntR"/>
</dbReference>
<feature type="non-terminal residue" evidence="6">
    <location>
        <position position="109"/>
    </location>
</feature>
<accession>A0ABU5X2B2</accession>
<reference evidence="6 7" key="1">
    <citation type="submission" date="2023-12" db="EMBL/GenBank/DDBJ databases">
        <title>Draft Genome Sequences of Bordetella parapertussis clinical Isolates from Colombia, 2023.</title>
        <authorList>
            <person name="Montilla E.A."/>
            <person name="Rojas F."/>
            <person name="Vargas M.N."/>
            <person name="Bonilla V."/>
            <person name="Duarte C."/>
        </authorList>
    </citation>
    <scope>NUCLEOTIDE SEQUENCE [LARGE SCALE GENOMIC DNA]</scope>
    <source>
        <strain evidence="6 7">320001806</strain>
    </source>
</reference>
<dbReference type="SMART" id="SM00345">
    <property type="entry name" value="HTH_GNTR"/>
    <property type="match status" value="1"/>
</dbReference>
<dbReference type="RefSeq" id="WP_323670019.1">
    <property type="nucleotide sequence ID" value="NZ_JAXUBE010000016.1"/>
</dbReference>
<dbReference type="PROSITE" id="PS50949">
    <property type="entry name" value="HTH_GNTR"/>
    <property type="match status" value="1"/>
</dbReference>
<organism evidence="6 7">
    <name type="scientific">Bordetella parapertussis</name>
    <dbReference type="NCBI Taxonomy" id="519"/>
    <lineage>
        <taxon>Bacteria</taxon>
        <taxon>Pseudomonadati</taxon>
        <taxon>Pseudomonadota</taxon>
        <taxon>Betaproteobacteria</taxon>
        <taxon>Burkholderiales</taxon>
        <taxon>Alcaligenaceae</taxon>
        <taxon>Bordetella</taxon>
    </lineage>
</organism>
<evidence type="ECO:0000256" key="3">
    <source>
        <dbReference type="ARBA" id="ARBA00023125"/>
    </source>
</evidence>
<gene>
    <name evidence="6" type="ORF">U5T69_07475</name>
</gene>
<sequence>MADRVTKAFQLATLKIRLNSADLERLDLHQRIQRALRALILDGALGPGVRLPATRALAGSLGVARDTVENAYVQLHRDGFIVRRQGSGSYVSETVGARLLGAARRRSMA</sequence>
<comment type="caution">
    <text evidence="6">The sequence shown here is derived from an EMBL/GenBank/DDBJ whole genome shotgun (WGS) entry which is preliminary data.</text>
</comment>
<feature type="domain" description="HTH gntR-type" evidence="5">
    <location>
        <begin position="26"/>
        <end position="94"/>
    </location>
</feature>
<evidence type="ECO:0000259" key="5">
    <source>
        <dbReference type="PROSITE" id="PS50949"/>
    </source>
</evidence>
<evidence type="ECO:0000256" key="4">
    <source>
        <dbReference type="ARBA" id="ARBA00023163"/>
    </source>
</evidence>
<dbReference type="PANTHER" id="PTHR46577:SF1">
    <property type="entry name" value="HTH-TYPE TRANSCRIPTIONAL REGULATORY PROTEIN GABR"/>
    <property type="match status" value="1"/>
</dbReference>
<proteinExistence type="predicted"/>
<protein>
    <submittedName>
        <fullName evidence="6">Winged helix-turn-helix domain-containing protein</fullName>
    </submittedName>
</protein>
<dbReference type="Gene3D" id="1.10.10.10">
    <property type="entry name" value="Winged helix-like DNA-binding domain superfamily/Winged helix DNA-binding domain"/>
    <property type="match status" value="1"/>
</dbReference>
<evidence type="ECO:0000313" key="6">
    <source>
        <dbReference type="EMBL" id="MEB2663049.1"/>
    </source>
</evidence>
<evidence type="ECO:0000313" key="7">
    <source>
        <dbReference type="Proteomes" id="UP001324595"/>
    </source>
</evidence>
<dbReference type="InterPro" id="IPR051446">
    <property type="entry name" value="HTH_trans_reg/aminotransferase"/>
</dbReference>
<dbReference type="Proteomes" id="UP001324595">
    <property type="component" value="Unassembled WGS sequence"/>
</dbReference>
<dbReference type="InterPro" id="IPR036388">
    <property type="entry name" value="WH-like_DNA-bd_sf"/>
</dbReference>
<keyword evidence="4" id="KW-0804">Transcription</keyword>
<name>A0ABU5X2B2_BORPP</name>
<dbReference type="Pfam" id="PF00392">
    <property type="entry name" value="GntR"/>
    <property type="match status" value="1"/>
</dbReference>
<dbReference type="PRINTS" id="PR00035">
    <property type="entry name" value="HTHGNTR"/>
</dbReference>
<dbReference type="SUPFAM" id="SSF46785">
    <property type="entry name" value="Winged helix' DNA-binding domain"/>
    <property type="match status" value="1"/>
</dbReference>
<dbReference type="EMBL" id="JAXUBE010000016">
    <property type="protein sequence ID" value="MEB2663049.1"/>
    <property type="molecule type" value="Genomic_DNA"/>
</dbReference>